<reference evidence="1" key="1">
    <citation type="submission" date="2019-04" db="EMBL/GenBank/DDBJ databases">
        <title>Microbes associate with the intestines of laboratory mice.</title>
        <authorList>
            <person name="Navarre W."/>
            <person name="Wong E."/>
            <person name="Huang K."/>
            <person name="Tropini C."/>
            <person name="Ng K."/>
            <person name="Yu B."/>
        </authorList>
    </citation>
    <scope>NUCLEOTIDE SEQUENCE</scope>
    <source>
        <strain evidence="1">NM04_E33</strain>
    </source>
</reference>
<protein>
    <submittedName>
        <fullName evidence="1">Uncharacterized protein</fullName>
    </submittedName>
</protein>
<gene>
    <name evidence="1" type="ORF">E5331_00520</name>
</gene>
<dbReference type="Proteomes" id="UP000306319">
    <property type="component" value="Unassembled WGS sequence"/>
</dbReference>
<comment type="caution">
    <text evidence="1">The sequence shown here is derived from an EMBL/GenBank/DDBJ whole genome shotgun (WGS) entry which is preliminary data.</text>
</comment>
<evidence type="ECO:0000313" key="2">
    <source>
        <dbReference type="Proteomes" id="UP000306319"/>
    </source>
</evidence>
<keyword evidence="2" id="KW-1185">Reference proteome</keyword>
<accession>A0AC61RNI6</accession>
<proteinExistence type="predicted"/>
<name>A0AC61RNI6_9BACT</name>
<organism evidence="1 2">
    <name type="scientific">Lepagella muris</name>
    <dbReference type="NCBI Taxonomy" id="3032870"/>
    <lineage>
        <taxon>Bacteria</taxon>
        <taxon>Pseudomonadati</taxon>
        <taxon>Bacteroidota</taxon>
        <taxon>Bacteroidia</taxon>
        <taxon>Bacteroidales</taxon>
        <taxon>Muribaculaceae</taxon>
        <taxon>Lepagella</taxon>
    </lineage>
</organism>
<dbReference type="EMBL" id="SRYB01000001">
    <property type="protein sequence ID" value="TGY80895.1"/>
    <property type="molecule type" value="Genomic_DNA"/>
</dbReference>
<sequence>MKAKLKAIWRILRAKEWVYLTANKDGNGYISDHSIDGVMPKEAPAYVYVDLMFSHVTKLAAGMRIIADKIENSYHVTRSN</sequence>
<evidence type="ECO:0000313" key="1">
    <source>
        <dbReference type="EMBL" id="TGY80895.1"/>
    </source>
</evidence>